<feature type="region of interest" description="Disordered" evidence="1">
    <location>
        <begin position="1"/>
        <end position="23"/>
    </location>
</feature>
<accession>A0ABN4PBA0</accession>
<evidence type="ECO:0000313" key="2">
    <source>
        <dbReference type="EMBL" id="ANB08556.1"/>
    </source>
</evidence>
<gene>
    <name evidence="2" type="ORF">SAM40697_4598</name>
</gene>
<organism evidence="2 3">
    <name type="scientific">Streptomyces ambofaciens</name>
    <dbReference type="NCBI Taxonomy" id="1889"/>
    <lineage>
        <taxon>Bacteria</taxon>
        <taxon>Bacillati</taxon>
        <taxon>Actinomycetota</taxon>
        <taxon>Actinomycetes</taxon>
        <taxon>Kitasatosporales</taxon>
        <taxon>Streptomycetaceae</taxon>
        <taxon>Streptomyces</taxon>
    </lineage>
</organism>
<dbReference type="EMBL" id="CP012949">
    <property type="protein sequence ID" value="ANB08556.1"/>
    <property type="molecule type" value="Genomic_DNA"/>
</dbReference>
<keyword evidence="3" id="KW-1185">Reference proteome</keyword>
<evidence type="ECO:0000256" key="1">
    <source>
        <dbReference type="SAM" id="MobiDB-lite"/>
    </source>
</evidence>
<protein>
    <recommendedName>
        <fullName evidence="4">Dehydrogenase</fullName>
    </recommendedName>
</protein>
<feature type="compositionally biased region" description="Polar residues" evidence="1">
    <location>
        <begin position="1"/>
        <end position="12"/>
    </location>
</feature>
<reference evidence="3" key="1">
    <citation type="submission" date="2015-10" db="EMBL/GenBank/DDBJ databases">
        <title>Complete genome sequence of Streptomyces ambofaciens DSM 40697.</title>
        <authorList>
            <person name="Thibessard A."/>
            <person name="Leblond P."/>
        </authorList>
    </citation>
    <scope>NUCLEOTIDE SEQUENCE [LARGE SCALE GENOMIC DNA]</scope>
    <source>
        <strain evidence="3">DSM 40697</strain>
    </source>
</reference>
<proteinExistence type="predicted"/>
<dbReference type="Proteomes" id="UP000076720">
    <property type="component" value="Chromosome"/>
</dbReference>
<evidence type="ECO:0000313" key="3">
    <source>
        <dbReference type="Proteomes" id="UP000076720"/>
    </source>
</evidence>
<reference evidence="2 3" key="2">
    <citation type="journal article" date="2016" name="Genome Announc.">
        <title>Complete Genome Sequence of Streptomyces ambofaciens DSM 40697, a Paradigm for Genome Plasticity Studies.</title>
        <authorList>
            <person name="Thibessard A."/>
            <person name="Leblond P."/>
        </authorList>
    </citation>
    <scope>NUCLEOTIDE SEQUENCE [LARGE SCALE GENOMIC DNA]</scope>
    <source>
        <strain evidence="2 3">DSM 40697</strain>
    </source>
</reference>
<sequence>MSNCDSTSNTAASGRRSRSVRVRRMTDDAPACPECSQPLKSGGLVLTKRDEDGRRTCRSLWRCAGRHTWWQWADRPAEPLEVCPVPELFR</sequence>
<name>A0ABN4PBA0_STRAM</name>
<evidence type="ECO:0008006" key="4">
    <source>
        <dbReference type="Google" id="ProtNLM"/>
    </source>
</evidence>